<dbReference type="Proteomes" id="UP000553209">
    <property type="component" value="Unassembled WGS sequence"/>
</dbReference>
<name>A0A7X6MFN4_9ACTN</name>
<sequence length="1553" mass="168312">MLLRMPLSLPSAPSSSTLLLDRARAQDPGRRQQALELLDAVGARLALRHRARGRLMSDLAEHFASSGLPEAYLPWFWDTVGHRLVEPDRKRAGSAFTRAREAEAAHALPVDPHHTVENALLFARYGALPAKELGAHRTRLAALLPPREAHREFLRFLDSWTAGCAPVPAGLPSRLRASAGAAGLGRAEEARALGRVLAASGGREIPVSVLEAAGRVFAEAPPSEEDRPGLAVLFPASVTDGAPWLRLLETTGVAEDMAQGRLLPEGGYGAWLSRYFFMYGYRWVGQGVTRQRMPGELYALLGRIAPRIREEKAPVRLYEGRYRHGRVDGELVRACEFHGIVVDLPAGVGRPLRGPRNTEGGTRPHPRFLEQMNAEVERVRDGLLESAGRGLIELDACLSHEVMRNLDEVEEILDGLDLAAPLARTLRFGVPGEYGWRAFEEAVAEIGARDGGVRGMTSTWPVLTVYGRDAAVAVDHRERRGSCSFTLPEDADEHTVHFVGGDFQVSWTTSGKTDGHRSQRALWCSVPEDVFDTASSPALFNHGSAHCHDLGLVLASPDGGRYDQDGVLRPGDRRGVAQVHDHLGDGTRVWSNTGQGDSGFPEVDAATGVSGGLTCPDFLTPDPRLGYVDYLDTRLHLVGLPEGVDDSPLGSADGLAGFRVVWTGPGAEGDLQAQRALEGTDKRRAPLPDHPGLTYWGVLRMPGGTAEGLLAYRWKEGHTVIQCRDADDRSLLWETWAYPKARLRNHEGNGLLPLMPPPAFWHFLSPRDPAASRALRRVDEATARRLIEAALHAPGAEDPSSPEALLASSARTSPVRAAAVREALSRLLPEVTDEALIDGTGGLVWAVLWAAELRLRREEMSRRTALVRAGTLLRPLAEAIDADLEKALAGLFDSPETAFRSSSRDLAATVTALTADGARLRGRTDEHTRRLSPPGAPARWDPLLGRTDAVLWRLATGGAGPREREALVALLRVWADQPFAERGTAWVCGLATGASLAPLLAAGRAVIVEPPSPLLRRHGREARHWSGRYLPERRYVYVRAESAPAPEGAEEQDPVRIERDEAARLHRFLELLDRRGPVVFGPEAVAAFRTITRVAGATAEFVLSGEFGRPRAAPEKGAARAEYRRTGARLSNEQRRGMLLAAVPEDPADLWEPGGTVAAAERMARAWVGLLGAQPTRAERAAAKAEAEVPDLFAADLAMDPSWTGLLADSSGEGHAAADQPRHLVQNSWGSLEVRRDDTRERIHGVGALALLFRDPATVLSWAALQLPVGHPAAAGAAQLHARLSAGLRRPGSYVPLSCDVPAPAVRAWAERAGADPVRVGPERALEPGSAAWPMHSDGVLVLHEPRMDRPVVPVLLTAGLFDPAAVERTVEALAGLDLRDTVREVRRAAALYGGMARMAARAADTPVPAGGFEADPRLSVPDLVEEVAGRLDVDADAAALYLQLLTLSRPTDRNVRRWNRWAPAHHKRTAARLLETGAVEQGRRSRAGRTLFVPGDWTELRAPHLPLETAKLGSHLARARIDKRIEGPLAGVWPVAPVHEMFARAWEEQGRA</sequence>
<evidence type="ECO:0000313" key="2">
    <source>
        <dbReference type="Proteomes" id="UP000553209"/>
    </source>
</evidence>
<organism evidence="1 2">
    <name type="scientific">Nocardiopsis alborubida</name>
    <dbReference type="NCBI Taxonomy" id="146802"/>
    <lineage>
        <taxon>Bacteria</taxon>
        <taxon>Bacillati</taxon>
        <taxon>Actinomycetota</taxon>
        <taxon>Actinomycetes</taxon>
        <taxon>Streptosporangiales</taxon>
        <taxon>Nocardiopsidaceae</taxon>
        <taxon>Nocardiopsis</taxon>
    </lineage>
</organism>
<proteinExistence type="predicted"/>
<accession>A0A7X6MFN4</accession>
<keyword evidence="2" id="KW-1185">Reference proteome</keyword>
<gene>
    <name evidence="1" type="ORF">HGB44_22355</name>
</gene>
<reference evidence="1 2" key="1">
    <citation type="submission" date="2020-04" db="EMBL/GenBank/DDBJ databases">
        <title>MicrobeNet Type strains.</title>
        <authorList>
            <person name="Nicholson A.C."/>
        </authorList>
    </citation>
    <scope>NUCLEOTIDE SEQUENCE [LARGE SCALE GENOMIC DNA]</scope>
    <source>
        <strain evidence="1 2">ATCC 23612</strain>
    </source>
</reference>
<dbReference type="EMBL" id="JAAXPG010000023">
    <property type="protein sequence ID" value="NKZ00393.1"/>
    <property type="molecule type" value="Genomic_DNA"/>
</dbReference>
<comment type="caution">
    <text evidence="1">The sequence shown here is derived from an EMBL/GenBank/DDBJ whole genome shotgun (WGS) entry which is preliminary data.</text>
</comment>
<evidence type="ECO:0000313" key="1">
    <source>
        <dbReference type="EMBL" id="NKZ00393.1"/>
    </source>
</evidence>
<protein>
    <submittedName>
        <fullName evidence="1">Uncharacterized protein</fullName>
    </submittedName>
</protein>